<comment type="caution">
    <text evidence="1">The sequence shown here is derived from an EMBL/GenBank/DDBJ whole genome shotgun (WGS) entry which is preliminary data.</text>
</comment>
<dbReference type="EMBL" id="WQLB01000026">
    <property type="protein sequence ID" value="MVN88315.1"/>
    <property type="molecule type" value="Genomic_DNA"/>
</dbReference>
<organism evidence="1 2">
    <name type="scientific">Deinococcus arboris</name>
    <dbReference type="NCBI Taxonomy" id="2682977"/>
    <lineage>
        <taxon>Bacteria</taxon>
        <taxon>Thermotogati</taxon>
        <taxon>Deinococcota</taxon>
        <taxon>Deinococci</taxon>
        <taxon>Deinococcales</taxon>
        <taxon>Deinococcaceae</taxon>
        <taxon>Deinococcus</taxon>
    </lineage>
</organism>
<proteinExistence type="predicted"/>
<accession>A0A7C9I121</accession>
<sequence length="135" mass="14397">MEALAQHATSFQVRSVAWVREAFGTEPAQCREERAHRFLEEALELVQAAGVSEEEVLKLVAYVFARPAGDVTQETGGVLLTLAPFAAAHGVDLMAAGEAELARVSTPEILAKCRAKNAARIEGSPLPGQVKGTQE</sequence>
<protein>
    <submittedName>
        <fullName evidence="1">Uncharacterized protein</fullName>
    </submittedName>
</protein>
<name>A0A7C9I121_9DEIO</name>
<evidence type="ECO:0000313" key="1">
    <source>
        <dbReference type="EMBL" id="MVN88315.1"/>
    </source>
</evidence>
<dbReference type="AlphaFoldDB" id="A0A7C9I121"/>
<evidence type="ECO:0000313" key="2">
    <source>
        <dbReference type="Proteomes" id="UP000483286"/>
    </source>
</evidence>
<keyword evidence="2" id="KW-1185">Reference proteome</keyword>
<gene>
    <name evidence="1" type="ORF">GO986_16335</name>
</gene>
<reference evidence="1 2" key="1">
    <citation type="submission" date="2019-12" db="EMBL/GenBank/DDBJ databases">
        <title>Deinococcus sp. HMF7620 Genome sequencing and assembly.</title>
        <authorList>
            <person name="Kang H."/>
            <person name="Kim H."/>
            <person name="Joh K."/>
        </authorList>
    </citation>
    <scope>NUCLEOTIDE SEQUENCE [LARGE SCALE GENOMIC DNA]</scope>
    <source>
        <strain evidence="1 2">HMF7620</strain>
    </source>
</reference>
<dbReference type="Proteomes" id="UP000483286">
    <property type="component" value="Unassembled WGS sequence"/>
</dbReference>